<name>A0A1H3ZB50_9GAMM</name>
<comment type="catalytic activity">
    <reaction evidence="1">
        <text>(4aS,6R)-4a-hydroxy-L-erythro-5,6,7,8-tetrahydrobiopterin = (6R)-L-erythro-6,7-dihydrobiopterin + H2O</text>
        <dbReference type="Rhea" id="RHEA:11920"/>
        <dbReference type="ChEBI" id="CHEBI:15377"/>
        <dbReference type="ChEBI" id="CHEBI:15642"/>
        <dbReference type="ChEBI" id="CHEBI:43120"/>
        <dbReference type="EC" id="4.2.1.96"/>
    </reaction>
</comment>
<dbReference type="GO" id="GO:0006729">
    <property type="term" value="P:tetrahydrobiopterin biosynthetic process"/>
    <property type="evidence" value="ECO:0007669"/>
    <property type="project" value="InterPro"/>
</dbReference>
<proteinExistence type="inferred from homology"/>
<evidence type="ECO:0000256" key="3">
    <source>
        <dbReference type="ARBA" id="ARBA00013252"/>
    </source>
</evidence>
<dbReference type="Proteomes" id="UP000199397">
    <property type="component" value="Unassembled WGS sequence"/>
</dbReference>
<gene>
    <name evidence="5" type="ORF">SAMN05660964_01106</name>
</gene>
<sequence length="86" mass="9484">MTATQPSSAWNVQQRPAAMTRRYEFASYAETRTFLDQLAALSERTGLHPNLNFARNHVSVSINAEGDALTDADYAYAAEADAFAQQ</sequence>
<reference evidence="5 6" key="1">
    <citation type="submission" date="2016-10" db="EMBL/GenBank/DDBJ databases">
        <authorList>
            <person name="de Groot N.N."/>
        </authorList>
    </citation>
    <scope>NUCLEOTIDE SEQUENCE [LARGE SCALE GENOMIC DNA]</scope>
    <source>
        <strain evidence="5 6">DSM 21228</strain>
    </source>
</reference>
<dbReference type="GO" id="GO:0008124">
    <property type="term" value="F:4-alpha-hydroxytetrahydrobiopterin dehydratase activity"/>
    <property type="evidence" value="ECO:0007669"/>
    <property type="project" value="UniProtKB-EC"/>
</dbReference>
<keyword evidence="4" id="KW-0456">Lyase</keyword>
<evidence type="ECO:0000256" key="1">
    <source>
        <dbReference type="ARBA" id="ARBA00001554"/>
    </source>
</evidence>
<keyword evidence="6" id="KW-1185">Reference proteome</keyword>
<dbReference type="Gene3D" id="3.30.1360.20">
    <property type="entry name" value="Transcriptional coactivator/pterin dehydratase"/>
    <property type="match status" value="1"/>
</dbReference>
<dbReference type="SUPFAM" id="SSF55248">
    <property type="entry name" value="PCD-like"/>
    <property type="match status" value="1"/>
</dbReference>
<evidence type="ECO:0000256" key="4">
    <source>
        <dbReference type="ARBA" id="ARBA00023239"/>
    </source>
</evidence>
<dbReference type="STRING" id="525918.SAMN05660964_01106"/>
<dbReference type="InterPro" id="IPR036428">
    <property type="entry name" value="PCD_sf"/>
</dbReference>
<dbReference type="EC" id="4.2.1.96" evidence="3"/>
<evidence type="ECO:0000256" key="2">
    <source>
        <dbReference type="ARBA" id="ARBA00006472"/>
    </source>
</evidence>
<dbReference type="AlphaFoldDB" id="A0A1H3ZB50"/>
<organism evidence="5 6">
    <name type="scientific">Thiothrix caldifontis</name>
    <dbReference type="NCBI Taxonomy" id="525918"/>
    <lineage>
        <taxon>Bacteria</taxon>
        <taxon>Pseudomonadati</taxon>
        <taxon>Pseudomonadota</taxon>
        <taxon>Gammaproteobacteria</taxon>
        <taxon>Thiotrichales</taxon>
        <taxon>Thiotrichaceae</taxon>
        <taxon>Thiothrix</taxon>
    </lineage>
</organism>
<dbReference type="OrthoDB" id="5297462at2"/>
<evidence type="ECO:0000313" key="6">
    <source>
        <dbReference type="Proteomes" id="UP000199397"/>
    </source>
</evidence>
<comment type="similarity">
    <text evidence="2">Belongs to the pterin-4-alpha-carbinolamine dehydratase family.</text>
</comment>
<accession>A0A1H3ZB50</accession>
<dbReference type="InterPro" id="IPR001533">
    <property type="entry name" value="Pterin_deHydtase"/>
</dbReference>
<dbReference type="Pfam" id="PF01329">
    <property type="entry name" value="Pterin_4a"/>
    <property type="match status" value="1"/>
</dbReference>
<dbReference type="EMBL" id="FNQP01000005">
    <property type="protein sequence ID" value="SEA20552.1"/>
    <property type="molecule type" value="Genomic_DNA"/>
</dbReference>
<protein>
    <recommendedName>
        <fullName evidence="3">4a-hydroxytetrahydrobiopterin dehydratase</fullName>
        <ecNumber evidence="3">4.2.1.96</ecNumber>
    </recommendedName>
</protein>
<evidence type="ECO:0000313" key="5">
    <source>
        <dbReference type="EMBL" id="SEA20552.1"/>
    </source>
</evidence>